<dbReference type="AlphaFoldDB" id="A0A8C0J6H2"/>
<protein>
    <submittedName>
        <fullName evidence="5">Uncharacterized protein</fullName>
    </submittedName>
</protein>
<dbReference type="GO" id="GO:0008093">
    <property type="term" value="F:cytoskeletal anchor activity"/>
    <property type="evidence" value="ECO:0007669"/>
    <property type="project" value="InterPro"/>
</dbReference>
<evidence type="ECO:0000256" key="4">
    <source>
        <dbReference type="SAM" id="MobiDB-lite"/>
    </source>
</evidence>
<dbReference type="GO" id="GO:0072393">
    <property type="term" value="P:microtubule anchoring at microtubule organizing center"/>
    <property type="evidence" value="ECO:0007669"/>
    <property type="project" value="TreeGrafter"/>
</dbReference>
<evidence type="ECO:0000313" key="5">
    <source>
        <dbReference type="Ensembl" id="ENSCABP00000027061.1"/>
    </source>
</evidence>
<feature type="region of interest" description="Disordered" evidence="4">
    <location>
        <begin position="109"/>
        <end position="138"/>
    </location>
</feature>
<dbReference type="PANTHER" id="PTHR31233:SF10">
    <property type="entry name" value="BICD CARGO ADAPTOR 2"/>
    <property type="match status" value="1"/>
</dbReference>
<feature type="compositionally biased region" description="Pro residues" evidence="4">
    <location>
        <begin position="109"/>
        <end position="123"/>
    </location>
</feature>
<dbReference type="Ensembl" id="ENSCABT00000029637.1">
    <property type="protein sequence ID" value="ENSCABP00000027061.1"/>
    <property type="gene ID" value="ENSCABG00000019857.1"/>
</dbReference>
<dbReference type="GO" id="GO:0005794">
    <property type="term" value="C:Golgi apparatus"/>
    <property type="evidence" value="ECO:0007669"/>
    <property type="project" value="TreeGrafter"/>
</dbReference>
<name>A0A8C0J6H2_CHEAB</name>
<reference evidence="5" key="1">
    <citation type="submission" date="2025-08" db="UniProtKB">
        <authorList>
            <consortium name="Ensembl"/>
        </authorList>
    </citation>
    <scope>IDENTIFICATION</scope>
</reference>
<dbReference type="GO" id="GO:0034452">
    <property type="term" value="F:dynactin binding"/>
    <property type="evidence" value="ECO:0007669"/>
    <property type="project" value="TreeGrafter"/>
</dbReference>
<dbReference type="GO" id="GO:0005829">
    <property type="term" value="C:cytosol"/>
    <property type="evidence" value="ECO:0007669"/>
    <property type="project" value="TreeGrafter"/>
</dbReference>
<proteinExistence type="inferred from homology"/>
<feature type="coiled-coil region" evidence="3">
    <location>
        <begin position="10"/>
        <end position="72"/>
    </location>
</feature>
<evidence type="ECO:0000313" key="6">
    <source>
        <dbReference type="Proteomes" id="UP000694404"/>
    </source>
</evidence>
<evidence type="ECO:0000256" key="3">
    <source>
        <dbReference type="SAM" id="Coils"/>
    </source>
</evidence>
<reference evidence="5" key="2">
    <citation type="submission" date="2025-09" db="UniProtKB">
        <authorList>
            <consortium name="Ensembl"/>
        </authorList>
    </citation>
    <scope>IDENTIFICATION</scope>
</reference>
<accession>A0A8C0J6H2</accession>
<keyword evidence="2 3" id="KW-0175">Coiled coil</keyword>
<dbReference type="InterPro" id="IPR018477">
    <property type="entry name" value="BICD"/>
</dbReference>
<comment type="similarity">
    <text evidence="1">Belongs to the BicD family.</text>
</comment>
<sequence>MELAQAPADLAELQAEVGRLVAELQEATQEKIQAAQYGLVVLEENGELKQRCGELEGQLDRLSSELTQMKEGELRQLRYQLSNTGAESERLSVALQDLRQVSALWSPVPGIPSSPGPSIPLPTQPGSEQGATGHWLSG</sequence>
<dbReference type="Proteomes" id="UP000694404">
    <property type="component" value="Unplaced"/>
</dbReference>
<evidence type="ECO:0000256" key="1">
    <source>
        <dbReference type="ARBA" id="ARBA00010061"/>
    </source>
</evidence>
<evidence type="ECO:0000256" key="2">
    <source>
        <dbReference type="ARBA" id="ARBA00023054"/>
    </source>
</evidence>
<dbReference type="PANTHER" id="PTHR31233">
    <property type="entry name" value="BICAUDAL D FAMILY MEMBER"/>
    <property type="match status" value="1"/>
</dbReference>
<dbReference type="GO" id="GO:0070840">
    <property type="term" value="F:dynein complex binding"/>
    <property type="evidence" value="ECO:0007669"/>
    <property type="project" value="InterPro"/>
</dbReference>
<keyword evidence="6" id="KW-1185">Reference proteome</keyword>
<organism evidence="5 6">
    <name type="scientific">Chelonoidis abingdonii</name>
    <name type="common">Abingdon island giant tortoise</name>
    <name type="synonym">Testudo abingdonii</name>
    <dbReference type="NCBI Taxonomy" id="106734"/>
    <lineage>
        <taxon>Eukaryota</taxon>
        <taxon>Metazoa</taxon>
        <taxon>Chordata</taxon>
        <taxon>Craniata</taxon>
        <taxon>Vertebrata</taxon>
        <taxon>Euteleostomi</taxon>
        <taxon>Archelosauria</taxon>
        <taxon>Testudinata</taxon>
        <taxon>Testudines</taxon>
        <taxon>Cryptodira</taxon>
        <taxon>Durocryptodira</taxon>
        <taxon>Testudinoidea</taxon>
        <taxon>Testudinidae</taxon>
        <taxon>Chelonoidis</taxon>
    </lineage>
</organism>
<dbReference type="GO" id="GO:0070507">
    <property type="term" value="P:regulation of microtubule cytoskeleton organization"/>
    <property type="evidence" value="ECO:0007669"/>
    <property type="project" value="TreeGrafter"/>
</dbReference>
<dbReference type="GeneTree" id="ENSGT01060000248768"/>